<name>A0A370GRB9_9BACI</name>
<evidence type="ECO:0000313" key="1">
    <source>
        <dbReference type="EMBL" id="RDI45949.1"/>
    </source>
</evidence>
<dbReference type="RefSeq" id="WP_114744745.1">
    <property type="nucleotide sequence ID" value="NZ_QQAY01000002.1"/>
</dbReference>
<proteinExistence type="predicted"/>
<sequence>MSEYKEYIEERNLMDLLLEQGYLLKSVQENLSGAFVEFAKEEAHKDFKKIHVKTANGRKYFSNLICQGHVFKEGAK</sequence>
<comment type="caution">
    <text evidence="1">The sequence shown here is derived from an EMBL/GenBank/DDBJ whole genome shotgun (WGS) entry which is preliminary data.</text>
</comment>
<reference evidence="1 2" key="1">
    <citation type="submission" date="2018-07" db="EMBL/GenBank/DDBJ databases">
        <title>Genomic Encyclopedia of Type Strains, Phase IV (KMG-IV): sequencing the most valuable type-strain genomes for metagenomic binning, comparative biology and taxonomic classification.</title>
        <authorList>
            <person name="Goeker M."/>
        </authorList>
    </citation>
    <scope>NUCLEOTIDE SEQUENCE [LARGE SCALE GENOMIC DNA]</scope>
    <source>
        <strain evidence="1 2">DSM 25281</strain>
    </source>
</reference>
<keyword evidence="2" id="KW-1185">Reference proteome</keyword>
<protein>
    <submittedName>
        <fullName evidence="1">Uncharacterized protein</fullName>
    </submittedName>
</protein>
<dbReference type="EMBL" id="QQAY01000002">
    <property type="protein sequence ID" value="RDI45949.1"/>
    <property type="molecule type" value="Genomic_DNA"/>
</dbReference>
<dbReference type="Proteomes" id="UP000255326">
    <property type="component" value="Unassembled WGS sequence"/>
</dbReference>
<dbReference type="OrthoDB" id="2454651at2"/>
<gene>
    <name evidence="1" type="ORF">DFR59_102586</name>
</gene>
<organism evidence="1 2">
    <name type="scientific">Falsibacillus pallidus</name>
    <dbReference type="NCBI Taxonomy" id="493781"/>
    <lineage>
        <taxon>Bacteria</taxon>
        <taxon>Bacillati</taxon>
        <taxon>Bacillota</taxon>
        <taxon>Bacilli</taxon>
        <taxon>Bacillales</taxon>
        <taxon>Bacillaceae</taxon>
        <taxon>Falsibacillus</taxon>
    </lineage>
</organism>
<evidence type="ECO:0000313" key="2">
    <source>
        <dbReference type="Proteomes" id="UP000255326"/>
    </source>
</evidence>
<accession>A0A370GRB9</accession>
<dbReference type="AlphaFoldDB" id="A0A370GRB9"/>